<dbReference type="AlphaFoldDB" id="A0A8H6ZEI7"/>
<protein>
    <submittedName>
        <fullName evidence="2">Uncharacterized protein</fullName>
    </submittedName>
</protein>
<organism evidence="2 3">
    <name type="scientific">Mycena sanguinolenta</name>
    <dbReference type="NCBI Taxonomy" id="230812"/>
    <lineage>
        <taxon>Eukaryota</taxon>
        <taxon>Fungi</taxon>
        <taxon>Dikarya</taxon>
        <taxon>Basidiomycota</taxon>
        <taxon>Agaricomycotina</taxon>
        <taxon>Agaricomycetes</taxon>
        <taxon>Agaricomycetidae</taxon>
        <taxon>Agaricales</taxon>
        <taxon>Marasmiineae</taxon>
        <taxon>Mycenaceae</taxon>
        <taxon>Mycena</taxon>
    </lineage>
</organism>
<dbReference type="InterPro" id="IPR032675">
    <property type="entry name" value="LRR_dom_sf"/>
</dbReference>
<dbReference type="EMBL" id="JACAZH010000002">
    <property type="protein sequence ID" value="KAF7375406.1"/>
    <property type="molecule type" value="Genomic_DNA"/>
</dbReference>
<gene>
    <name evidence="2" type="ORF">MSAN_00428200</name>
</gene>
<dbReference type="OrthoDB" id="3021279at2759"/>
<dbReference type="SUPFAM" id="SSF52047">
    <property type="entry name" value="RNI-like"/>
    <property type="match status" value="1"/>
</dbReference>
<feature type="region of interest" description="Disordered" evidence="1">
    <location>
        <begin position="261"/>
        <end position="283"/>
    </location>
</feature>
<evidence type="ECO:0000313" key="3">
    <source>
        <dbReference type="Proteomes" id="UP000623467"/>
    </source>
</evidence>
<evidence type="ECO:0000256" key="1">
    <source>
        <dbReference type="SAM" id="MobiDB-lite"/>
    </source>
</evidence>
<proteinExistence type="predicted"/>
<comment type="caution">
    <text evidence="2">The sequence shown here is derived from an EMBL/GenBank/DDBJ whole genome shotgun (WGS) entry which is preliminary data.</text>
</comment>
<keyword evidence="3" id="KW-1185">Reference proteome</keyword>
<name>A0A8H6ZEI7_9AGAR</name>
<reference evidence="2" key="1">
    <citation type="submission" date="2020-05" db="EMBL/GenBank/DDBJ databases">
        <title>Mycena genomes resolve the evolution of fungal bioluminescence.</title>
        <authorList>
            <person name="Tsai I.J."/>
        </authorList>
    </citation>
    <scope>NUCLEOTIDE SEQUENCE</scope>
    <source>
        <strain evidence="2">160909Yilan</strain>
    </source>
</reference>
<evidence type="ECO:0000313" key="2">
    <source>
        <dbReference type="EMBL" id="KAF7375406.1"/>
    </source>
</evidence>
<sequence length="283" mass="32609">MEAETLVNLPPELERVIFELAAWQEPGIIKSLILVAKRVRVWIEPELYRVVLCYGHDGGQRLLQMMESKPSEFLQKHVHHLALSASVERSDVTRILSTCTKVHDLALWTGKTDTELLSDLRNLTNLRHLSVNLFELFGGDRNFQLPRLDELPFAHLTHLDVFSAMPMTLWPFFSMLPRLTHLSLSDTYIPRLIQTALDTCTVLQLLVVVWNESPGDAVPFTSTISDPRFCVVWCEAYEEDWEEGAHGGSDFWHRAEIARQKRRERRRKGSESEEMEVYAPDLS</sequence>
<dbReference type="Gene3D" id="3.80.10.10">
    <property type="entry name" value="Ribonuclease Inhibitor"/>
    <property type="match status" value="1"/>
</dbReference>
<dbReference type="Proteomes" id="UP000623467">
    <property type="component" value="Unassembled WGS sequence"/>
</dbReference>
<accession>A0A8H6ZEI7</accession>